<evidence type="ECO:0000313" key="11">
    <source>
        <dbReference type="EMBL" id="KAF7210744.1"/>
    </source>
</evidence>
<dbReference type="PROSITE" id="PS50050">
    <property type="entry name" value="TNFR_NGFR_2"/>
    <property type="match status" value="2"/>
</dbReference>
<dbReference type="InterPro" id="IPR001368">
    <property type="entry name" value="TNFR/NGFR_Cys_rich_reg"/>
</dbReference>
<feature type="disulfide bond" evidence="8">
    <location>
        <begin position="92"/>
        <end position="105"/>
    </location>
</feature>
<evidence type="ECO:0000256" key="3">
    <source>
        <dbReference type="ARBA" id="ARBA00022703"/>
    </source>
</evidence>
<evidence type="ECO:0000256" key="5">
    <source>
        <dbReference type="ARBA" id="ARBA00022737"/>
    </source>
</evidence>
<accession>A0A8C6PI28</accession>
<evidence type="ECO:0000256" key="6">
    <source>
        <dbReference type="ARBA" id="ARBA00023157"/>
    </source>
</evidence>
<evidence type="ECO:0000313" key="13">
    <source>
        <dbReference type="Proteomes" id="UP000694548"/>
    </source>
</evidence>
<reference evidence="12" key="1">
    <citation type="submission" date="2014-08" db="EMBL/GenBank/DDBJ databases">
        <authorList>
            <person name="Senf B."/>
            <person name="Petzold A."/>
            <person name="Downie B.R."/>
            <person name="Koch P."/>
            <person name="Platzer M."/>
        </authorList>
    </citation>
    <scope>NUCLEOTIDE SEQUENCE [LARGE SCALE GENOMIC DNA]</scope>
    <source>
        <strain evidence="12">GRZ</strain>
    </source>
</reference>
<organism evidence="12 13">
    <name type="scientific">Nothobranchius furzeri</name>
    <name type="common">Turquoise killifish</name>
    <dbReference type="NCBI Taxonomy" id="105023"/>
    <lineage>
        <taxon>Eukaryota</taxon>
        <taxon>Metazoa</taxon>
        <taxon>Chordata</taxon>
        <taxon>Craniata</taxon>
        <taxon>Vertebrata</taxon>
        <taxon>Euteleostomi</taxon>
        <taxon>Actinopterygii</taxon>
        <taxon>Neopterygii</taxon>
        <taxon>Teleostei</taxon>
        <taxon>Neoteleostei</taxon>
        <taxon>Acanthomorphata</taxon>
        <taxon>Ovalentaria</taxon>
        <taxon>Atherinomorphae</taxon>
        <taxon>Cyprinodontiformes</taxon>
        <taxon>Nothobranchiidae</taxon>
        <taxon>Nothobranchius</taxon>
    </lineage>
</organism>
<dbReference type="EMBL" id="JAAVVJ010000012">
    <property type="protein sequence ID" value="KAF7210744.1"/>
    <property type="molecule type" value="Genomic_DNA"/>
</dbReference>
<dbReference type="GeneID" id="107394414"/>
<reference evidence="11" key="2">
    <citation type="submission" date="2020-03" db="EMBL/GenBank/DDBJ databases">
        <title>Intra-Species Differences in Population Size shape Life History and Genome Evolution.</title>
        <authorList>
            <person name="Willemsen D."/>
            <person name="Cui R."/>
            <person name="Valenzano D.R."/>
        </authorList>
    </citation>
    <scope>NUCLEOTIDE SEQUENCE</scope>
    <source>
        <strain evidence="11">GRZ</strain>
        <tissue evidence="11">Whole</tissue>
    </source>
</reference>
<sequence length="312" mass="34854">MTATHHFTMDFAPFSHVFLLLSALSSLLSSLASPSTFTHRDPFTGRSLQCDRCPPGTFLSARCSTAKSTECAPCPQGSFTELWNYIGKCLRCGVCGRNQVVKKECSAKSDCQCECKQGFYYEHKSDMCVRHSECRSGYGVLTAGTPKKDTVCHICSNGTFSDISSAQDDCKQHSGCDGEGQELVLKGSTWHDNLCANREELKDGAEYLKEVIPAFFINHKMKMKRLRRIVHKLQTEDGSKQRGTLELNLPQLHLHIRNWVSSATVAQIRQLPVLLIKLGARSAGEKLQRKQNQIDTRLERGHLEGVRNVDLT</sequence>
<evidence type="ECO:0000259" key="10">
    <source>
        <dbReference type="PROSITE" id="PS50050"/>
    </source>
</evidence>
<dbReference type="Proteomes" id="UP000822369">
    <property type="component" value="Chromosome 12"/>
</dbReference>
<feature type="chain" id="PRO_5044681580" evidence="9">
    <location>
        <begin position="33"/>
        <end position="312"/>
    </location>
</feature>
<dbReference type="PANTHER" id="PTHR23097:SF116">
    <property type="entry name" value="TUMOR NECROSIS FACTOR RECEPTOR SUPERFAMILY MEMBER 6B"/>
    <property type="match status" value="1"/>
</dbReference>
<keyword evidence="7" id="KW-0325">Glycoprotein</keyword>
<dbReference type="OMA" id="PCQPHQD"/>
<evidence type="ECO:0000256" key="7">
    <source>
        <dbReference type="ARBA" id="ARBA00023180"/>
    </source>
</evidence>
<feature type="signal peptide" evidence="9">
    <location>
        <begin position="1"/>
        <end position="32"/>
    </location>
</feature>
<feature type="disulfide bond" evidence="8">
    <location>
        <begin position="74"/>
        <end position="89"/>
    </location>
</feature>
<evidence type="ECO:0000256" key="4">
    <source>
        <dbReference type="ARBA" id="ARBA00022729"/>
    </source>
</evidence>
<evidence type="ECO:0000256" key="2">
    <source>
        <dbReference type="ARBA" id="ARBA00022525"/>
    </source>
</evidence>
<feature type="repeat" description="TNFR-Cys" evidence="8">
    <location>
        <begin position="114"/>
        <end position="152"/>
    </location>
</feature>
<keyword evidence="5" id="KW-0677">Repeat</keyword>
<dbReference type="KEGG" id="nfu:107394414"/>
<feature type="domain" description="TNFR-Cys" evidence="10">
    <location>
        <begin position="114"/>
        <end position="152"/>
    </location>
</feature>
<proteinExistence type="predicted"/>
<dbReference type="PANTHER" id="PTHR23097">
    <property type="entry name" value="TUMOR NECROSIS FACTOR RECEPTOR SUPERFAMILY MEMBER"/>
    <property type="match status" value="1"/>
</dbReference>
<dbReference type="Pfam" id="PF21733">
    <property type="entry name" value="Death_3"/>
    <property type="match status" value="1"/>
</dbReference>
<keyword evidence="11" id="KW-0675">Receptor</keyword>
<dbReference type="OrthoDB" id="9990004at2759"/>
<evidence type="ECO:0000313" key="12">
    <source>
        <dbReference type="Ensembl" id="ENSNFUP00015044169.1"/>
    </source>
</evidence>
<comment type="subcellular location">
    <subcellularLocation>
        <location evidence="1">Secreted</location>
    </subcellularLocation>
</comment>
<dbReference type="SMART" id="SM01411">
    <property type="entry name" value="Ephrin_rec_like"/>
    <property type="match status" value="2"/>
</dbReference>
<dbReference type="RefSeq" id="XP_015828828.1">
    <property type="nucleotide sequence ID" value="XM_015973342.3"/>
</dbReference>
<dbReference type="GeneTree" id="ENSGT00940000155167"/>
<keyword evidence="4 9" id="KW-0732">Signal</keyword>
<dbReference type="Pfam" id="PF00020">
    <property type="entry name" value="TNFR_c6"/>
    <property type="match status" value="2"/>
</dbReference>
<dbReference type="InterPro" id="IPR052459">
    <property type="entry name" value="TNFRSF_decoy_receptor"/>
</dbReference>
<dbReference type="GO" id="GO:0006915">
    <property type="term" value="P:apoptotic process"/>
    <property type="evidence" value="ECO:0007669"/>
    <property type="project" value="UniProtKB-KW"/>
</dbReference>
<keyword evidence="6 8" id="KW-1015">Disulfide bond</keyword>
<name>A0A8C6PI28_NOTFU</name>
<feature type="domain" description="TNFR-Cys" evidence="10">
    <location>
        <begin position="73"/>
        <end position="113"/>
    </location>
</feature>
<dbReference type="Gene3D" id="2.10.50.10">
    <property type="entry name" value="Tumor Necrosis Factor Receptor, subunit A, domain 2"/>
    <property type="match status" value="3"/>
</dbReference>
<dbReference type="GO" id="GO:0005576">
    <property type="term" value="C:extracellular region"/>
    <property type="evidence" value="ECO:0007669"/>
    <property type="project" value="UniProtKB-SubCell"/>
</dbReference>
<dbReference type="SUPFAM" id="SSF57586">
    <property type="entry name" value="TNF receptor-like"/>
    <property type="match status" value="2"/>
</dbReference>
<comment type="caution">
    <text evidence="8">Lacks conserved residue(s) required for the propagation of feature annotation.</text>
</comment>
<evidence type="ECO:0000256" key="9">
    <source>
        <dbReference type="SAM" id="SignalP"/>
    </source>
</evidence>
<dbReference type="Proteomes" id="UP000694548">
    <property type="component" value="Chromosome sgr19"/>
</dbReference>
<dbReference type="SMART" id="SM00208">
    <property type="entry name" value="TNFR"/>
    <property type="match status" value="4"/>
</dbReference>
<evidence type="ECO:0000256" key="1">
    <source>
        <dbReference type="ARBA" id="ARBA00004613"/>
    </source>
</evidence>
<feature type="repeat" description="TNFR-Cys" evidence="8">
    <location>
        <begin position="73"/>
        <end position="113"/>
    </location>
</feature>
<keyword evidence="2" id="KW-0964">Secreted</keyword>
<gene>
    <name evidence="12" type="primary">LOC107394414</name>
    <name evidence="11" type="ORF">G4P62_017128</name>
</gene>
<dbReference type="InterPro" id="IPR048522">
    <property type="entry name" value="Death_3_fish"/>
</dbReference>
<dbReference type="AlphaFoldDB" id="A0A8C6PI28"/>
<feature type="disulfide bond" evidence="8">
    <location>
        <begin position="134"/>
        <end position="152"/>
    </location>
</feature>
<keyword evidence="13" id="KW-1185">Reference proteome</keyword>
<dbReference type="Ensembl" id="ENSNFUT00015046095.1">
    <property type="protein sequence ID" value="ENSNFUP00015044169.1"/>
    <property type="gene ID" value="ENSNFUG00015021025.1"/>
</dbReference>
<feature type="disulfide bond" evidence="8">
    <location>
        <begin position="95"/>
        <end position="113"/>
    </location>
</feature>
<protein>
    <submittedName>
        <fullName evidence="11 12">Tumor necrosis factor receptor superfamily member 11B-like</fullName>
    </submittedName>
</protein>
<evidence type="ECO:0000256" key="8">
    <source>
        <dbReference type="PROSITE-ProRule" id="PRU00206"/>
    </source>
</evidence>
<keyword evidence="3" id="KW-0053">Apoptosis</keyword>
<reference evidence="12" key="3">
    <citation type="submission" date="2025-05" db="UniProtKB">
        <authorList>
            <consortium name="Ensembl"/>
        </authorList>
    </citation>
    <scope>IDENTIFICATION</scope>
</reference>